<evidence type="ECO:0008006" key="4">
    <source>
        <dbReference type="Google" id="ProtNLM"/>
    </source>
</evidence>
<organism evidence="2 3">
    <name type="scientific">Streptacidiphilus jiangxiensis</name>
    <dbReference type="NCBI Taxonomy" id="235985"/>
    <lineage>
        <taxon>Bacteria</taxon>
        <taxon>Bacillati</taxon>
        <taxon>Actinomycetota</taxon>
        <taxon>Actinomycetes</taxon>
        <taxon>Kitasatosporales</taxon>
        <taxon>Streptomycetaceae</taxon>
        <taxon>Streptacidiphilus</taxon>
    </lineage>
</organism>
<dbReference type="EMBL" id="FOAZ01000013">
    <property type="protein sequence ID" value="SEL78977.1"/>
    <property type="molecule type" value="Genomic_DNA"/>
</dbReference>
<dbReference type="STRING" id="235985.SAMN05414137_11336"/>
<sequence>MPASPGTPGLVAPRPARAGRAVAAALLCGAGLAVANAPVAHAQNAGQVCMFSAPSGADGLGHIGWGFRRDDGTWRFGSTDNPGGAWSVPPSSDPAVTGSWTRDGGWDQMLAAFRSGESGHGAGFYTRYRCDTTPDDNSGGAAQQAADEATNGYSLPTNNCLTKAVDIFKAYSTRLANLPDPAWQVPNQYFTVLPTGWSSTTSL</sequence>
<protein>
    <recommendedName>
        <fullName evidence="4">Peptidase inhibitor family I36</fullName>
    </recommendedName>
</protein>
<name>A0A1H7T5C7_STRJI</name>
<feature type="signal peptide" evidence="1">
    <location>
        <begin position="1"/>
        <end position="42"/>
    </location>
</feature>
<evidence type="ECO:0000313" key="2">
    <source>
        <dbReference type="EMBL" id="SEL78977.1"/>
    </source>
</evidence>
<keyword evidence="3" id="KW-1185">Reference proteome</keyword>
<evidence type="ECO:0000256" key="1">
    <source>
        <dbReference type="SAM" id="SignalP"/>
    </source>
</evidence>
<feature type="chain" id="PRO_5010238454" description="Peptidase inhibitor family I36" evidence="1">
    <location>
        <begin position="43"/>
        <end position="203"/>
    </location>
</feature>
<keyword evidence="1" id="KW-0732">Signal</keyword>
<dbReference type="Proteomes" id="UP000183015">
    <property type="component" value="Unassembled WGS sequence"/>
</dbReference>
<proteinExistence type="predicted"/>
<accession>A0A1H7T5C7</accession>
<dbReference type="AlphaFoldDB" id="A0A1H7T5C7"/>
<dbReference type="eggNOG" id="ENOG502ZG3V">
    <property type="taxonomic scope" value="Bacteria"/>
</dbReference>
<gene>
    <name evidence="2" type="ORF">SAMN05414137_11336</name>
</gene>
<evidence type="ECO:0000313" key="3">
    <source>
        <dbReference type="Proteomes" id="UP000183015"/>
    </source>
</evidence>
<reference evidence="3" key="1">
    <citation type="submission" date="2016-10" db="EMBL/GenBank/DDBJ databases">
        <authorList>
            <person name="Varghese N."/>
        </authorList>
    </citation>
    <scope>NUCLEOTIDE SEQUENCE [LARGE SCALE GENOMIC DNA]</scope>
    <source>
        <strain evidence="3">DSM 45096 / BCRC 16803 / CGMCC 4.1857 / CIP 109030 / JCM 12277 / KCTC 19219 / NBRC 100920 / 33214</strain>
    </source>
</reference>